<comment type="caution">
    <text evidence="2">The sequence shown here is derived from an EMBL/GenBank/DDBJ whole genome shotgun (WGS) entry which is preliminary data.</text>
</comment>
<protein>
    <submittedName>
        <fullName evidence="2">Uncharacterized protein</fullName>
    </submittedName>
</protein>
<sequence length="281" mass="27756">MGKHQAKQNPFYSMRFAVLSMGALITAGLSTQHGPAPSNQATALTATWTDLNAPDRALTTEVPTADPEPSAAPDYSRTPRHAGQSLPTLQIPTDQPEPAAEQKQESRPGLPLAFDPAPQDTAPPTRAARTNTRAQHRPQHREDTVAQSRPAPADLGSLLSGIGAALNAGATLAQQLSSGSAAATPAADDASTDGSDCAGAAAPASNAMNATAKTPAGAIDLNTLLADLGAALKAGASLASTLESGSSALDAGSSLTGTGSSLAGTGSALLAPLSAAAAGSA</sequence>
<evidence type="ECO:0000313" key="2">
    <source>
        <dbReference type="EMBL" id="RDI67036.1"/>
    </source>
</evidence>
<accession>A0A370I8I4</accession>
<organism evidence="2 3">
    <name type="scientific">Nocardia pseudobrasiliensis</name>
    <dbReference type="NCBI Taxonomy" id="45979"/>
    <lineage>
        <taxon>Bacteria</taxon>
        <taxon>Bacillati</taxon>
        <taxon>Actinomycetota</taxon>
        <taxon>Actinomycetes</taxon>
        <taxon>Mycobacteriales</taxon>
        <taxon>Nocardiaceae</taxon>
        <taxon>Nocardia</taxon>
    </lineage>
</organism>
<evidence type="ECO:0000256" key="1">
    <source>
        <dbReference type="SAM" id="MobiDB-lite"/>
    </source>
</evidence>
<dbReference type="RefSeq" id="WP_068005099.1">
    <property type="nucleotide sequence ID" value="NZ_QQBC01000003.1"/>
</dbReference>
<evidence type="ECO:0000313" key="3">
    <source>
        <dbReference type="Proteomes" id="UP000254869"/>
    </source>
</evidence>
<name>A0A370I8I4_9NOCA</name>
<feature type="region of interest" description="Disordered" evidence="1">
    <location>
        <begin position="60"/>
        <end position="153"/>
    </location>
</feature>
<dbReference type="Proteomes" id="UP000254869">
    <property type="component" value="Unassembled WGS sequence"/>
</dbReference>
<dbReference type="EMBL" id="QQBC01000003">
    <property type="protein sequence ID" value="RDI67036.1"/>
    <property type="molecule type" value="Genomic_DNA"/>
</dbReference>
<dbReference type="AlphaFoldDB" id="A0A370I8I4"/>
<keyword evidence="3" id="KW-1185">Reference proteome</keyword>
<gene>
    <name evidence="2" type="ORF">DFR76_103107</name>
</gene>
<proteinExistence type="predicted"/>
<feature type="compositionally biased region" description="Low complexity" evidence="1">
    <location>
        <begin position="113"/>
        <end position="133"/>
    </location>
</feature>
<reference evidence="2 3" key="1">
    <citation type="submission" date="2018-07" db="EMBL/GenBank/DDBJ databases">
        <title>Genomic Encyclopedia of Type Strains, Phase IV (KMG-IV): sequencing the most valuable type-strain genomes for metagenomic binning, comparative biology and taxonomic classification.</title>
        <authorList>
            <person name="Goeker M."/>
        </authorList>
    </citation>
    <scope>NUCLEOTIDE SEQUENCE [LARGE SCALE GENOMIC DNA]</scope>
    <source>
        <strain evidence="2 3">DSM 44290</strain>
    </source>
</reference>